<reference evidence="1" key="1">
    <citation type="submission" date="2023-06" db="EMBL/GenBank/DDBJ databases">
        <authorList>
            <person name="Kurt Z."/>
        </authorList>
    </citation>
    <scope>NUCLEOTIDE SEQUENCE</scope>
</reference>
<comment type="caution">
    <text evidence="1">The sequence shown here is derived from an EMBL/GenBank/DDBJ whole genome shotgun (WGS) entry which is preliminary data.</text>
</comment>
<evidence type="ECO:0000313" key="2">
    <source>
        <dbReference type="EMBL" id="CAL6044704.1"/>
    </source>
</evidence>
<accession>A0AA86RV88</accession>
<dbReference type="EMBL" id="CAXDID020000161">
    <property type="protein sequence ID" value="CAL6044704.1"/>
    <property type="molecule type" value="Genomic_DNA"/>
</dbReference>
<proteinExistence type="predicted"/>
<keyword evidence="3" id="KW-1185">Reference proteome</keyword>
<gene>
    <name evidence="2" type="ORF">HINF_LOCUS40685</name>
    <name evidence="1" type="ORF">HINF_LOCUS60850</name>
</gene>
<protein>
    <submittedName>
        <fullName evidence="2">Hypothetical_protein</fullName>
    </submittedName>
</protein>
<evidence type="ECO:0000313" key="3">
    <source>
        <dbReference type="Proteomes" id="UP001642409"/>
    </source>
</evidence>
<dbReference type="EMBL" id="CATOUU010001119">
    <property type="protein sequence ID" value="CAI9973205.1"/>
    <property type="molecule type" value="Genomic_DNA"/>
</dbReference>
<reference evidence="2 3" key="2">
    <citation type="submission" date="2024-07" db="EMBL/GenBank/DDBJ databases">
        <authorList>
            <person name="Akdeniz Z."/>
        </authorList>
    </citation>
    <scope>NUCLEOTIDE SEQUENCE [LARGE SCALE GENOMIC DNA]</scope>
</reference>
<evidence type="ECO:0000313" key="1">
    <source>
        <dbReference type="EMBL" id="CAI9973205.1"/>
    </source>
</evidence>
<organism evidence="1">
    <name type="scientific">Hexamita inflata</name>
    <dbReference type="NCBI Taxonomy" id="28002"/>
    <lineage>
        <taxon>Eukaryota</taxon>
        <taxon>Metamonada</taxon>
        <taxon>Diplomonadida</taxon>
        <taxon>Hexamitidae</taxon>
        <taxon>Hexamitinae</taxon>
        <taxon>Hexamita</taxon>
    </lineage>
</organism>
<dbReference type="AlphaFoldDB" id="A0AA86RV88"/>
<name>A0AA86RV88_9EUKA</name>
<sequence>MQEGKLFVPQVLHQISNQNKLQTQPTKTICNTPLLDFNTVRDAISSPCEVDGAQLVALIQKQTQNLKSLEDKCEFVNLKSELVNASLSAFQLQLEIFRKCVQ</sequence>
<dbReference type="Proteomes" id="UP001642409">
    <property type="component" value="Unassembled WGS sequence"/>
</dbReference>